<dbReference type="OrthoDB" id="9763469at2"/>
<name>A0A0M3QFS4_9BACT</name>
<dbReference type="RefSeq" id="WP_053550661.1">
    <property type="nucleotide sequence ID" value="NZ_CP010802.1"/>
</dbReference>
<dbReference type="PATRIC" id="fig|1603606.3.peg.1951"/>
<dbReference type="PANTHER" id="PTHR42869">
    <property type="entry name" value="SLL0572 PROTEIN"/>
    <property type="match status" value="1"/>
</dbReference>
<dbReference type="PANTHER" id="PTHR42869:SF1">
    <property type="entry name" value="SLL0572 PROTEIN"/>
    <property type="match status" value="1"/>
</dbReference>
<reference evidence="1 2" key="1">
    <citation type="submission" date="2015-07" db="EMBL/GenBank/DDBJ databases">
        <title>Isolation and Genomic Characterization of a Novel Halophilic Metal-Reducing Deltaproteobacterium from the Deep Subsurface.</title>
        <authorList>
            <person name="Badalamenti J.P."/>
            <person name="Summers Z.M."/>
            <person name="Gralnick J.A."/>
            <person name="Bond D.R."/>
        </authorList>
    </citation>
    <scope>NUCLEOTIDE SEQUENCE [LARGE SCALE GENOMIC DNA]</scope>
    <source>
        <strain evidence="1 2">WTL</strain>
    </source>
</reference>
<dbReference type="Proteomes" id="UP000057158">
    <property type="component" value="Chromosome"/>
</dbReference>
<sequence>MGETVLIMGAAGRDFHNFNTCFRDDPHYRVVAFTAAQIPGIAGRFYPPELAGRLYPRGIPIHPEERLVALIREEKVNVVAFAYSDIPHIEVMHRASRVLALGADFLLLGGHRTLLPSIRPVVAICGVRTGCGKSPTTREVVRILQAMGIKSVVVRHPMPYGDLRLQRLQRFATAADLDDQKCTIEEREEYEPLLAMGVVVYAGIDYRAILDEAETEAEVIVWDGGNNDLPFFAPDIHIVLCDPHRTGDELTYYPGESNLLSADIVIIPKVDSAPAAEVARLERTVAATNPEALLVLAELPLAVSCSESIRGKRVLAIEDGPTLTHGGMSFGAATLAARRWGAAIIVDPRPFAVGSLAETFRTYPHLVGILPAMGYSPRQLADLEKTIAGIDCDLILSATPIRLGHLIRVRQPLLEVSYRYRDHRSPTLENLLRPRLKGLLPGKFL</sequence>
<organism evidence="1 2">
    <name type="scientific">Desulfuromonas soudanensis</name>
    <dbReference type="NCBI Taxonomy" id="1603606"/>
    <lineage>
        <taxon>Bacteria</taxon>
        <taxon>Pseudomonadati</taxon>
        <taxon>Thermodesulfobacteriota</taxon>
        <taxon>Desulfuromonadia</taxon>
        <taxon>Desulfuromonadales</taxon>
        <taxon>Desulfuromonadaceae</taxon>
        <taxon>Desulfuromonas</taxon>
    </lineage>
</organism>
<gene>
    <name evidence="1" type="ORF">DSOUD_1797</name>
</gene>
<dbReference type="AlphaFoldDB" id="A0A0M3QFS4"/>
<protein>
    <submittedName>
        <fullName evidence="1">Putative GTPase</fullName>
    </submittedName>
</protein>
<dbReference type="SUPFAM" id="SSF52540">
    <property type="entry name" value="P-loop containing nucleoside triphosphate hydrolases"/>
    <property type="match status" value="1"/>
</dbReference>
<evidence type="ECO:0000313" key="2">
    <source>
        <dbReference type="Proteomes" id="UP000057158"/>
    </source>
</evidence>
<dbReference type="InterPro" id="IPR027417">
    <property type="entry name" value="P-loop_NTPase"/>
</dbReference>
<dbReference type="KEGG" id="des:DSOUD_1797"/>
<dbReference type="InterPro" id="IPR053199">
    <property type="entry name" value="cDPG_synthetase-like"/>
</dbReference>
<proteinExistence type="predicted"/>
<dbReference type="EMBL" id="CP010802">
    <property type="protein sequence ID" value="ALC16573.1"/>
    <property type="molecule type" value="Genomic_DNA"/>
</dbReference>
<accession>A0A0M3QFS4</accession>
<evidence type="ECO:0000313" key="1">
    <source>
        <dbReference type="EMBL" id="ALC16573.1"/>
    </source>
</evidence>
<dbReference type="STRING" id="1603606.DSOUD_1797"/>
<keyword evidence="2" id="KW-1185">Reference proteome</keyword>